<evidence type="ECO:0000256" key="13">
    <source>
        <dbReference type="ARBA" id="ARBA00023295"/>
    </source>
</evidence>
<keyword evidence="9" id="KW-0378">Hydrolase</keyword>
<keyword evidence="17" id="KW-1185">Reference proteome</keyword>
<dbReference type="Gene3D" id="1.10.1670.10">
    <property type="entry name" value="Helix-hairpin-Helix base-excision DNA repair enzymes (C-terminal)"/>
    <property type="match status" value="1"/>
</dbReference>
<sequence length="369" mass="41342">MTLASFASRVVEWQQREGRSGLPWQQSADPYRVWLSEIMLQQTQVATVLRYYPRFLARFPDVQSLAEAPIDEVLGLWSGLGYYSRARSLHRCAQVVCAVHGGRFPTCAAELERLPGIGRSTAAAIASFCFHEPVSILDGNVRRLLTRHLGFDADLSKARNVDALWQRAQTLVPIEEPTSMPRYTQGLMDLGAMICTPRRPRCAACPLAGDCRAYASGEPERLPMRRLALARQSRQLWLLWLERPDGATLLQRRPARGIWGGLHCLPAFDSLDALRDAAHRGWGLTGAGQTESPRVHRLTHLDLTLQPVRWCLVPPGAPQFLDGADWYLPAQWERLGLPAPIRVWLQDSARSRSVDLAMPHERRPAAAIP</sequence>
<dbReference type="OrthoDB" id="9802365at2"/>
<dbReference type="Gene3D" id="1.10.340.30">
    <property type="entry name" value="Hypothetical protein, domain 2"/>
    <property type="match status" value="1"/>
</dbReference>
<dbReference type="CDD" id="cd03431">
    <property type="entry name" value="NUDIX_DNA_Glycosylase_C-MutY"/>
    <property type="match status" value="1"/>
</dbReference>
<evidence type="ECO:0000256" key="3">
    <source>
        <dbReference type="ARBA" id="ARBA00008343"/>
    </source>
</evidence>
<keyword evidence="13 14" id="KW-0326">Glycosidase</keyword>
<evidence type="ECO:0000256" key="14">
    <source>
        <dbReference type="RuleBase" id="RU365096"/>
    </source>
</evidence>
<evidence type="ECO:0000256" key="8">
    <source>
        <dbReference type="ARBA" id="ARBA00022763"/>
    </source>
</evidence>
<evidence type="ECO:0000256" key="2">
    <source>
        <dbReference type="ARBA" id="ARBA00002933"/>
    </source>
</evidence>
<dbReference type="GO" id="GO:0046872">
    <property type="term" value="F:metal ion binding"/>
    <property type="evidence" value="ECO:0007669"/>
    <property type="project" value="UniProtKB-UniRule"/>
</dbReference>
<dbReference type="InterPro" id="IPR004035">
    <property type="entry name" value="Endouclease-III_FeS-bd_BS"/>
</dbReference>
<dbReference type="InterPro" id="IPR005760">
    <property type="entry name" value="A/G_AdeGlyc_MutY"/>
</dbReference>
<accession>A0A3N4VGA5</accession>
<dbReference type="InterPro" id="IPR029119">
    <property type="entry name" value="MutY_C"/>
</dbReference>
<dbReference type="GO" id="GO:0006298">
    <property type="term" value="P:mismatch repair"/>
    <property type="evidence" value="ECO:0007669"/>
    <property type="project" value="TreeGrafter"/>
</dbReference>
<dbReference type="NCBIfam" id="TIGR01084">
    <property type="entry name" value="mutY"/>
    <property type="match status" value="1"/>
</dbReference>
<dbReference type="CDD" id="cd00056">
    <property type="entry name" value="ENDO3c"/>
    <property type="match status" value="1"/>
</dbReference>
<dbReference type="GO" id="GO:0032357">
    <property type="term" value="F:oxidized purine DNA binding"/>
    <property type="evidence" value="ECO:0007669"/>
    <property type="project" value="TreeGrafter"/>
</dbReference>
<dbReference type="EC" id="3.2.2.31" evidence="4 14"/>
<keyword evidence="8 14" id="KW-0227">DNA damage</keyword>
<evidence type="ECO:0000313" key="16">
    <source>
        <dbReference type="EMBL" id="RPE72940.1"/>
    </source>
</evidence>
<evidence type="ECO:0000256" key="7">
    <source>
        <dbReference type="ARBA" id="ARBA00022723"/>
    </source>
</evidence>
<dbReference type="InterPro" id="IPR044298">
    <property type="entry name" value="MIG/MutY"/>
</dbReference>
<dbReference type="GO" id="GO:0006284">
    <property type="term" value="P:base-excision repair"/>
    <property type="evidence" value="ECO:0007669"/>
    <property type="project" value="UniProtKB-UniRule"/>
</dbReference>
<dbReference type="Pfam" id="PF14815">
    <property type="entry name" value="NUDIX_4"/>
    <property type="match status" value="1"/>
</dbReference>
<dbReference type="GO" id="GO:0051539">
    <property type="term" value="F:4 iron, 4 sulfur cluster binding"/>
    <property type="evidence" value="ECO:0007669"/>
    <property type="project" value="UniProtKB-UniRule"/>
</dbReference>
<comment type="similarity">
    <text evidence="3 14">Belongs to the Nth/MutY family.</text>
</comment>
<dbReference type="SMART" id="SM00525">
    <property type="entry name" value="FES"/>
    <property type="match status" value="1"/>
</dbReference>
<dbReference type="GO" id="GO:0000701">
    <property type="term" value="F:purine-specific mismatch base pair DNA N-glycosylase activity"/>
    <property type="evidence" value="ECO:0007669"/>
    <property type="project" value="UniProtKB-EC"/>
</dbReference>
<dbReference type="SUPFAM" id="SSF48150">
    <property type="entry name" value="DNA-glycosylase"/>
    <property type="match status" value="1"/>
</dbReference>
<comment type="cofactor">
    <cofactor evidence="14">
        <name>[4Fe-4S] cluster</name>
        <dbReference type="ChEBI" id="CHEBI:49883"/>
    </cofactor>
    <text evidence="14">Binds 1 [4Fe-4S] cluster.</text>
</comment>
<reference evidence="16 17" key="1">
    <citation type="submission" date="2018-11" db="EMBL/GenBank/DDBJ databases">
        <title>Genomic Encyclopedia of Type Strains, Phase IV (KMG-IV): sequencing the most valuable type-strain genomes for metagenomic binning, comparative biology and taxonomic classification.</title>
        <authorList>
            <person name="Goeker M."/>
        </authorList>
    </citation>
    <scope>NUCLEOTIDE SEQUENCE [LARGE SCALE GENOMIC DNA]</scope>
    <source>
        <strain evidence="16 17">DSM 101684</strain>
    </source>
</reference>
<keyword evidence="7" id="KW-0479">Metal-binding</keyword>
<keyword evidence="12" id="KW-0234">DNA repair</keyword>
<dbReference type="SMART" id="SM00478">
    <property type="entry name" value="ENDO3c"/>
    <property type="match status" value="1"/>
</dbReference>
<dbReference type="InterPro" id="IPR003265">
    <property type="entry name" value="HhH-GPD_domain"/>
</dbReference>
<comment type="catalytic activity">
    <reaction evidence="1 14">
        <text>Hydrolyzes free adenine bases from 7,8-dihydro-8-oxoguanine:adenine mismatched double-stranded DNA, leaving an apurinic site.</text>
        <dbReference type="EC" id="3.2.2.31"/>
    </reaction>
</comment>
<evidence type="ECO:0000259" key="15">
    <source>
        <dbReference type="SMART" id="SM00478"/>
    </source>
</evidence>
<keyword evidence="10 14" id="KW-0408">Iron</keyword>
<dbReference type="GO" id="GO:0034039">
    <property type="term" value="F:8-oxo-7,8-dihydroguanine DNA N-glycosylase activity"/>
    <property type="evidence" value="ECO:0007669"/>
    <property type="project" value="TreeGrafter"/>
</dbReference>
<dbReference type="Pfam" id="PF10576">
    <property type="entry name" value="EndIII_4Fe-2S"/>
    <property type="match status" value="1"/>
</dbReference>
<evidence type="ECO:0000256" key="1">
    <source>
        <dbReference type="ARBA" id="ARBA00000843"/>
    </source>
</evidence>
<keyword evidence="11" id="KW-0411">Iron-sulfur</keyword>
<evidence type="ECO:0000256" key="9">
    <source>
        <dbReference type="ARBA" id="ARBA00022801"/>
    </source>
</evidence>
<evidence type="ECO:0000256" key="5">
    <source>
        <dbReference type="ARBA" id="ARBA00022023"/>
    </source>
</evidence>
<dbReference type="EMBL" id="RKQL01000001">
    <property type="protein sequence ID" value="RPE72940.1"/>
    <property type="molecule type" value="Genomic_DNA"/>
</dbReference>
<dbReference type="InterPro" id="IPR003651">
    <property type="entry name" value="Endonuclease3_FeS-loop_motif"/>
</dbReference>
<evidence type="ECO:0000256" key="10">
    <source>
        <dbReference type="ARBA" id="ARBA00023004"/>
    </source>
</evidence>
<dbReference type="GO" id="GO:0035485">
    <property type="term" value="F:adenine/guanine mispair binding"/>
    <property type="evidence" value="ECO:0007669"/>
    <property type="project" value="TreeGrafter"/>
</dbReference>
<dbReference type="Pfam" id="PF00730">
    <property type="entry name" value="HhH-GPD"/>
    <property type="match status" value="1"/>
</dbReference>
<dbReference type="InterPro" id="IPR023170">
    <property type="entry name" value="HhH_base_excis_C"/>
</dbReference>
<evidence type="ECO:0000256" key="6">
    <source>
        <dbReference type="ARBA" id="ARBA00022485"/>
    </source>
</evidence>
<protein>
    <recommendedName>
        <fullName evidence="5 14">Adenine DNA glycosylase</fullName>
        <ecNumber evidence="4 14">3.2.2.31</ecNumber>
    </recommendedName>
</protein>
<dbReference type="PROSITE" id="PS00764">
    <property type="entry name" value="ENDONUCLEASE_III_1"/>
    <property type="match status" value="1"/>
</dbReference>
<dbReference type="RefSeq" id="WP_124220383.1">
    <property type="nucleotide sequence ID" value="NZ_RKQL01000001.1"/>
</dbReference>
<evidence type="ECO:0000256" key="12">
    <source>
        <dbReference type="ARBA" id="ARBA00023204"/>
    </source>
</evidence>
<dbReference type="FunFam" id="1.10.340.30:FF:000002">
    <property type="entry name" value="Adenine DNA glycosylase"/>
    <property type="match status" value="1"/>
</dbReference>
<organism evidence="16 17">
    <name type="scientific">Tibeticola sediminis</name>
    <dbReference type="NCBI Taxonomy" id="1917811"/>
    <lineage>
        <taxon>Bacteria</taxon>
        <taxon>Pseudomonadati</taxon>
        <taxon>Pseudomonadota</taxon>
        <taxon>Betaproteobacteria</taxon>
        <taxon>Burkholderiales</taxon>
        <taxon>Comamonadaceae</taxon>
        <taxon>Tibeticola</taxon>
    </lineage>
</organism>
<evidence type="ECO:0000256" key="4">
    <source>
        <dbReference type="ARBA" id="ARBA00012045"/>
    </source>
</evidence>
<dbReference type="Gene3D" id="3.90.79.10">
    <property type="entry name" value="Nucleoside Triphosphate Pyrophosphohydrolase"/>
    <property type="match status" value="1"/>
</dbReference>
<proteinExistence type="inferred from homology"/>
<dbReference type="SUPFAM" id="SSF55811">
    <property type="entry name" value="Nudix"/>
    <property type="match status" value="1"/>
</dbReference>
<dbReference type="PANTHER" id="PTHR42944">
    <property type="entry name" value="ADENINE DNA GLYCOSYLASE"/>
    <property type="match status" value="1"/>
</dbReference>
<dbReference type="PANTHER" id="PTHR42944:SF1">
    <property type="entry name" value="ADENINE DNA GLYCOSYLASE"/>
    <property type="match status" value="1"/>
</dbReference>
<dbReference type="Proteomes" id="UP000272193">
    <property type="component" value="Unassembled WGS sequence"/>
</dbReference>
<comment type="caution">
    <text evidence="16">The sequence shown here is derived from an EMBL/GenBank/DDBJ whole genome shotgun (WGS) entry which is preliminary data.</text>
</comment>
<name>A0A3N4VGA5_9BURK</name>
<feature type="domain" description="HhH-GPD" evidence="15">
    <location>
        <begin position="39"/>
        <end position="193"/>
    </location>
</feature>
<keyword evidence="6" id="KW-0004">4Fe-4S</keyword>
<dbReference type="InterPro" id="IPR011257">
    <property type="entry name" value="DNA_glycosylase"/>
</dbReference>
<evidence type="ECO:0000313" key="17">
    <source>
        <dbReference type="Proteomes" id="UP000272193"/>
    </source>
</evidence>
<comment type="function">
    <text evidence="2">Adenine glycosylase active on G-A mispairs. MutY also corrects error-prone DNA synthesis past GO lesions which are due to the oxidatively damaged form of guanine: 7,8-dihydro-8-oxoguanine (8-oxo-dGTP).</text>
</comment>
<dbReference type="InterPro" id="IPR015797">
    <property type="entry name" value="NUDIX_hydrolase-like_dom_sf"/>
</dbReference>
<dbReference type="AlphaFoldDB" id="A0A3N4VGA5"/>
<gene>
    <name evidence="16" type="ORF">EDC62_0649</name>
</gene>
<evidence type="ECO:0000256" key="11">
    <source>
        <dbReference type="ARBA" id="ARBA00023014"/>
    </source>
</evidence>